<dbReference type="EMBL" id="CP001678">
    <property type="protein sequence ID" value="ACT59009.1"/>
    <property type="molecule type" value="Genomic_DNA"/>
</dbReference>
<dbReference type="HOGENOM" id="CLU_083873_7_0_5"/>
<feature type="transmembrane region" description="Helical" evidence="6">
    <location>
        <begin position="81"/>
        <end position="102"/>
    </location>
</feature>
<evidence type="ECO:0000313" key="8">
    <source>
        <dbReference type="EMBL" id="ACT59009.1"/>
    </source>
</evidence>
<dbReference type="Proteomes" id="UP000002745">
    <property type="component" value="Chromosome"/>
</dbReference>
<dbReference type="KEGG" id="hba:Hbal_1317"/>
<proteinExistence type="inferred from homology"/>
<feature type="domain" description="GtrA/DPMS transmembrane" evidence="7">
    <location>
        <begin position="17"/>
        <end position="154"/>
    </location>
</feature>
<protein>
    <submittedName>
        <fullName evidence="8">GtrA family protein</fullName>
    </submittedName>
</protein>
<feature type="transmembrane region" description="Helical" evidence="6">
    <location>
        <begin position="42"/>
        <end position="60"/>
    </location>
</feature>
<evidence type="ECO:0000256" key="5">
    <source>
        <dbReference type="ARBA" id="ARBA00023136"/>
    </source>
</evidence>
<evidence type="ECO:0000256" key="3">
    <source>
        <dbReference type="ARBA" id="ARBA00022692"/>
    </source>
</evidence>
<evidence type="ECO:0000259" key="7">
    <source>
        <dbReference type="Pfam" id="PF04138"/>
    </source>
</evidence>
<dbReference type="InterPro" id="IPR051401">
    <property type="entry name" value="GtrA_CellWall_Glycosyl"/>
</dbReference>
<dbReference type="AlphaFoldDB" id="C6XIR4"/>
<evidence type="ECO:0000256" key="4">
    <source>
        <dbReference type="ARBA" id="ARBA00022989"/>
    </source>
</evidence>
<feature type="transmembrane region" description="Helical" evidence="6">
    <location>
        <begin position="14"/>
        <end position="36"/>
    </location>
</feature>
<evidence type="ECO:0000313" key="9">
    <source>
        <dbReference type="Proteomes" id="UP000002745"/>
    </source>
</evidence>
<accession>C6XIR4</accession>
<dbReference type="InterPro" id="IPR007267">
    <property type="entry name" value="GtrA_DPMS_TM"/>
</dbReference>
<evidence type="ECO:0000256" key="2">
    <source>
        <dbReference type="ARBA" id="ARBA00009399"/>
    </source>
</evidence>
<evidence type="ECO:0000256" key="6">
    <source>
        <dbReference type="SAM" id="Phobius"/>
    </source>
</evidence>
<dbReference type="STRING" id="582402.Hbal_1317"/>
<evidence type="ECO:0000256" key="1">
    <source>
        <dbReference type="ARBA" id="ARBA00004141"/>
    </source>
</evidence>
<name>C6XIR4_HIRBI</name>
<dbReference type="GO" id="GO:0005886">
    <property type="term" value="C:plasma membrane"/>
    <property type="evidence" value="ECO:0007669"/>
    <property type="project" value="TreeGrafter"/>
</dbReference>
<sequence length="160" mass="17888">MLMKQAIRQTLRKLFGFCMVGLVGLFVDIAVLSAVLNLLNPIYARIISFLVAVCATYSLNRQFVFASEAKQINWINGFVRFFSANALGGAANYLTYLTFVYLSPFKDWIQALGTGLDEVVGVQQYVEWGPLLAVIPGTLVGLVFNFTMTMLFVFKPKPQR</sequence>
<feature type="transmembrane region" description="Helical" evidence="6">
    <location>
        <begin position="131"/>
        <end position="154"/>
    </location>
</feature>
<comment type="subcellular location">
    <subcellularLocation>
        <location evidence="1">Membrane</location>
        <topology evidence="1">Multi-pass membrane protein</topology>
    </subcellularLocation>
</comment>
<gene>
    <name evidence="8" type="ordered locus">Hbal_1317</name>
</gene>
<dbReference type="PANTHER" id="PTHR38459:SF1">
    <property type="entry name" value="PROPHAGE BACTOPRENOL-LINKED GLUCOSE TRANSLOCASE HOMOLOG"/>
    <property type="match status" value="1"/>
</dbReference>
<reference evidence="9" key="1">
    <citation type="journal article" date="2011" name="J. Bacteriol.">
        <title>Genome sequences of eight morphologically diverse alphaproteobacteria.</title>
        <authorList>
            <consortium name="US DOE Joint Genome Institute"/>
            <person name="Brown P.J."/>
            <person name="Kysela D.T."/>
            <person name="Buechlein A."/>
            <person name="Hemmerich C."/>
            <person name="Brun Y.V."/>
        </authorList>
    </citation>
    <scope>NUCLEOTIDE SEQUENCE [LARGE SCALE GENOMIC DNA]</scope>
    <source>
        <strain evidence="9">ATCC 49814 / DSM 5838 / IFAM 1418</strain>
    </source>
</reference>
<keyword evidence="9" id="KW-1185">Reference proteome</keyword>
<dbReference type="GO" id="GO:0000271">
    <property type="term" value="P:polysaccharide biosynthetic process"/>
    <property type="evidence" value="ECO:0007669"/>
    <property type="project" value="InterPro"/>
</dbReference>
<dbReference type="Pfam" id="PF04138">
    <property type="entry name" value="GtrA_DPMS_TM"/>
    <property type="match status" value="1"/>
</dbReference>
<keyword evidence="3 6" id="KW-0812">Transmembrane</keyword>
<keyword evidence="5 6" id="KW-0472">Membrane</keyword>
<organism evidence="8 9">
    <name type="scientific">Hirschia baltica (strain ATCC 49814 / DSM 5838 / IFAM 1418)</name>
    <dbReference type="NCBI Taxonomy" id="582402"/>
    <lineage>
        <taxon>Bacteria</taxon>
        <taxon>Pseudomonadati</taxon>
        <taxon>Pseudomonadota</taxon>
        <taxon>Alphaproteobacteria</taxon>
        <taxon>Hyphomonadales</taxon>
        <taxon>Hyphomonadaceae</taxon>
        <taxon>Hirschia</taxon>
    </lineage>
</organism>
<dbReference type="eggNOG" id="COG2246">
    <property type="taxonomic scope" value="Bacteria"/>
</dbReference>
<keyword evidence="4 6" id="KW-1133">Transmembrane helix</keyword>
<dbReference type="PANTHER" id="PTHR38459">
    <property type="entry name" value="PROPHAGE BACTOPRENOL-LINKED GLUCOSE TRANSLOCASE HOMOLOG"/>
    <property type="match status" value="1"/>
</dbReference>
<comment type="similarity">
    <text evidence="2">Belongs to the GtrA family.</text>
</comment>